<dbReference type="EMBL" id="QDKQ01000056">
    <property type="protein sequence ID" value="PVM86510.1"/>
    <property type="molecule type" value="Genomic_DNA"/>
</dbReference>
<keyword evidence="1" id="KW-0472">Membrane</keyword>
<dbReference type="GO" id="GO:0015920">
    <property type="term" value="P:lipopolysaccharide transport"/>
    <property type="evidence" value="ECO:0007669"/>
    <property type="project" value="InterPro"/>
</dbReference>
<feature type="domain" description="LptD C-terminal" evidence="2">
    <location>
        <begin position="324"/>
        <end position="743"/>
    </location>
</feature>
<comment type="similarity">
    <text evidence="1">Belongs to the LptD family.</text>
</comment>
<dbReference type="GO" id="GO:0009279">
    <property type="term" value="C:cell outer membrane"/>
    <property type="evidence" value="ECO:0007669"/>
    <property type="project" value="UniProtKB-SubCell"/>
</dbReference>
<sequence>MVESVTPASRPLMIDLSPAPGAAVRKLLMAGVAWLAVAAASGVAHAQQPLATIPQVPAAPAAADDGLGDDGYYLESDLLIRDDASKTMTARGSVEVRSQGRTLRAQEVIYDTSTGVVTAHGKVSLINADGTAQFADDLTLDKDMRAGFARNFSTRLDQNVKIAAATAIRRNEEVTELNQAIYTPCDVCAEKPTPTWSIEADKVVQDKKRQIVYYHGAKIRLWGAPLLYLPLFWHPDPQAPRSSGFLTPKVGLSQRRGLSYQQPYLQVISPSQDVIISPQINTKVNPFVNVNYRKRFYSGMLEARMGATYEKEFDNRGNRFGDATTRSYILAKGAFDIDDKWKWGFSAERASDALLFDKYDINDVYAQRGLFTSEDRRLTSQIYTSRQDARSWLSISAVSVQGLRVVGTDATTGIGNKFENSGAFPVIGPLVEGRWEPESPVLFGRLRLQGSGVLLNRSESQFGEAPYYGTMAAYSHQEGVDSARGSVQADWRASAVVGPGLRIQPFAQARADAYKIKGIYLTTEAMAAGDDASVNYSRTMGVAGVDLSLPLYKGLKKGGSVILEPLVQIATGSDSSSVPVVVARNGTTTYLYNEDSSAFEFDETNLFRTNKSPGFDLYEGGTRMNVGGRATFNTADGRGGSVLVGRSFRTEYDPLLPSRTGLQDKSSDWIVAATVTPVQGINAYVRTRLDSDTTKINRLETGADAYTQRIQGSFRYLKDNVDSNGERQENFEARGQLKLTSKWALTAFGQLDLVAETWRRRDLGVAYTDDCIRIDIIYQQEDRYSSTVTGLRLQPDRSVVVRLTLATLGDTGYSD</sequence>
<dbReference type="InterPro" id="IPR007543">
    <property type="entry name" value="LptD_C"/>
</dbReference>
<organism evidence="3 4">
    <name type="scientific">Caulobacter endophyticus</name>
    <dbReference type="NCBI Taxonomy" id="2172652"/>
    <lineage>
        <taxon>Bacteria</taxon>
        <taxon>Pseudomonadati</taxon>
        <taxon>Pseudomonadota</taxon>
        <taxon>Alphaproteobacteria</taxon>
        <taxon>Caulobacterales</taxon>
        <taxon>Caulobacteraceae</taxon>
        <taxon>Caulobacter</taxon>
    </lineage>
</organism>
<proteinExistence type="inferred from homology"/>
<comment type="subcellular location">
    <subcellularLocation>
        <location evidence="1">Cell outer membrane</location>
    </subcellularLocation>
</comment>
<dbReference type="InterPro" id="IPR050218">
    <property type="entry name" value="LptD"/>
</dbReference>
<comment type="caution">
    <text evidence="1">Lacks conserved residue(s) required for the propagation of feature annotation.</text>
</comment>
<dbReference type="HAMAP" id="MF_01411">
    <property type="entry name" value="LPS_assembly_LptD"/>
    <property type="match status" value="1"/>
</dbReference>
<keyword evidence="1" id="KW-0732">Signal</keyword>
<comment type="function">
    <text evidence="1">Involved in the assembly of lipopolysaccharide (LPS) at the surface of the outer membrane.</text>
</comment>
<dbReference type="GO" id="GO:1990351">
    <property type="term" value="C:transporter complex"/>
    <property type="evidence" value="ECO:0007669"/>
    <property type="project" value="TreeGrafter"/>
</dbReference>
<evidence type="ECO:0000256" key="1">
    <source>
        <dbReference type="HAMAP-Rule" id="MF_01411"/>
    </source>
</evidence>
<protein>
    <recommendedName>
        <fullName evidence="1">LPS-assembly protein LptD</fullName>
    </recommendedName>
</protein>
<dbReference type="OrthoDB" id="9760225at2"/>
<evidence type="ECO:0000313" key="4">
    <source>
        <dbReference type="Proteomes" id="UP000245073"/>
    </source>
</evidence>
<evidence type="ECO:0000313" key="3">
    <source>
        <dbReference type="EMBL" id="PVM86510.1"/>
    </source>
</evidence>
<dbReference type="Proteomes" id="UP000245073">
    <property type="component" value="Unassembled WGS sequence"/>
</dbReference>
<dbReference type="Pfam" id="PF04453">
    <property type="entry name" value="LptD"/>
    <property type="match status" value="1"/>
</dbReference>
<keyword evidence="4" id="KW-1185">Reference proteome</keyword>
<evidence type="ECO:0000259" key="2">
    <source>
        <dbReference type="Pfam" id="PF04453"/>
    </source>
</evidence>
<gene>
    <name evidence="1" type="primary">lptD</name>
    <name evidence="3" type="ORF">DDF67_16170</name>
</gene>
<dbReference type="PANTHER" id="PTHR30189">
    <property type="entry name" value="LPS-ASSEMBLY PROTEIN"/>
    <property type="match status" value="1"/>
</dbReference>
<keyword evidence="1" id="KW-0998">Cell outer membrane</keyword>
<dbReference type="InterPro" id="IPR020889">
    <property type="entry name" value="LipoPS_assembly_LptD"/>
</dbReference>
<accession>A0A2T9JS28</accession>
<comment type="caution">
    <text evidence="3">The sequence shown here is derived from an EMBL/GenBank/DDBJ whole genome shotgun (WGS) entry which is preliminary data.</text>
</comment>
<dbReference type="PANTHER" id="PTHR30189:SF1">
    <property type="entry name" value="LPS-ASSEMBLY PROTEIN LPTD"/>
    <property type="match status" value="1"/>
</dbReference>
<reference evidence="3 4" key="1">
    <citation type="submission" date="2018-04" db="EMBL/GenBank/DDBJ databases">
        <title>The genome sequence of Caulobacter sp. 744.</title>
        <authorList>
            <person name="Gao J."/>
            <person name="Sun J."/>
        </authorList>
    </citation>
    <scope>NUCLEOTIDE SEQUENCE [LARGE SCALE GENOMIC DNA]</scope>
    <source>
        <strain evidence="3 4">774</strain>
    </source>
</reference>
<dbReference type="AlphaFoldDB" id="A0A2T9JS28"/>
<dbReference type="GO" id="GO:0043165">
    <property type="term" value="P:Gram-negative-bacterium-type cell outer membrane assembly"/>
    <property type="evidence" value="ECO:0007669"/>
    <property type="project" value="UniProtKB-UniRule"/>
</dbReference>
<comment type="subunit">
    <text evidence="1">Component of the lipopolysaccharide transport and assembly complex.</text>
</comment>
<name>A0A2T9JS28_9CAUL</name>